<dbReference type="EMBL" id="CP038017">
    <property type="protein sequence ID" value="QIV94737.1"/>
    <property type="molecule type" value="Genomic_DNA"/>
</dbReference>
<evidence type="ECO:0000256" key="1">
    <source>
        <dbReference type="ARBA" id="ARBA00004429"/>
    </source>
</evidence>
<evidence type="ECO:0000256" key="7">
    <source>
        <dbReference type="ARBA" id="ARBA00023136"/>
    </source>
</evidence>
<keyword evidence="5 8" id="KW-0812">Transmembrane</keyword>
<evidence type="ECO:0000259" key="9">
    <source>
        <dbReference type="Pfam" id="PF00482"/>
    </source>
</evidence>
<feature type="transmembrane region" description="Helical" evidence="8">
    <location>
        <begin position="228"/>
        <end position="246"/>
    </location>
</feature>
<dbReference type="InterPro" id="IPR042094">
    <property type="entry name" value="T2SS_GspF_sf"/>
</dbReference>
<protein>
    <submittedName>
        <fullName evidence="10">Type II secretion system F family protein</fullName>
    </submittedName>
</protein>
<dbReference type="AlphaFoldDB" id="A0A6M3HUG7"/>
<feature type="domain" description="Type II secretion system protein GspF" evidence="9">
    <location>
        <begin position="279"/>
        <end position="401"/>
    </location>
</feature>
<evidence type="ECO:0000256" key="3">
    <source>
        <dbReference type="ARBA" id="ARBA00022475"/>
    </source>
</evidence>
<reference evidence="10 11" key="1">
    <citation type="submission" date="2019-03" db="EMBL/GenBank/DDBJ databases">
        <title>Complete Genome Sequence of Allofrancisella frigidaquae Strain SYSU 10HL1970 Isolated from Water-Cooling Systems in China.</title>
        <authorList>
            <person name="Ohrman C."/>
            <person name="Uneklint I."/>
            <person name="Sjodin A."/>
        </authorList>
    </citation>
    <scope>NUCLEOTIDE SEQUENCE [LARGE SCALE GENOMIC DNA]</scope>
    <source>
        <strain evidence="10 11">SYSU 10HL1970</strain>
    </source>
</reference>
<dbReference type="InterPro" id="IPR018076">
    <property type="entry name" value="T2SS_GspF_dom"/>
</dbReference>
<proteinExistence type="inferred from homology"/>
<evidence type="ECO:0000256" key="6">
    <source>
        <dbReference type="ARBA" id="ARBA00022989"/>
    </source>
</evidence>
<accession>A0A6M3HUG7</accession>
<comment type="similarity">
    <text evidence="2">Belongs to the GSP F family.</text>
</comment>
<sequence>MLFGKKDKNTITIISWSYKVKLKNGKQIKGSIDADTKEKAEILLRQKGYSEIKLKKQPKDIFPKKISYQDITEMTRQLATMTKAGIPIIKSFEVFIMGIRKHPRLKIMTIQLKQSIESGESFSKALSQFPKLFDKLYIGLITAGEESGNLDLMLNKIADQRENLQSIKKKVKKALSYPIIVCVIAAGVTGILLTFAVPAFSAMFINSGKPLPAITQMTVNASNFMQDAWWKIILGIFIVIGVYKSLKLKYPRIQIFQDHFMLKIPIIGEVVFKSALARFSSTLEITVQSGMSLTRALDMVSLATGNAKYDQAALDIKKSINEGASFKDAIVETGCFPFLVEQMISVGEESGALETMLGNLNRVYQEEVDTIVESLSSMLEPIIMVVLGGVVGFLVVSMYMPIFQMGDAI</sequence>
<feature type="transmembrane region" description="Helical" evidence="8">
    <location>
        <begin position="382"/>
        <end position="402"/>
    </location>
</feature>
<name>A0A6M3HUG7_9GAMM</name>
<keyword evidence="7 8" id="KW-0472">Membrane</keyword>
<keyword evidence="3" id="KW-1003">Cell membrane</keyword>
<dbReference type="PANTHER" id="PTHR30012:SF7">
    <property type="entry name" value="PROTEIN TRANSPORT PROTEIN HOFC HOMOLOG"/>
    <property type="match status" value="1"/>
</dbReference>
<dbReference type="PRINTS" id="PR00812">
    <property type="entry name" value="BCTERIALGSPF"/>
</dbReference>
<dbReference type="Gene3D" id="1.20.81.30">
    <property type="entry name" value="Type II secretion system (T2SS), domain F"/>
    <property type="match status" value="2"/>
</dbReference>
<feature type="domain" description="Type II secretion system protein GspF" evidence="9">
    <location>
        <begin position="75"/>
        <end position="198"/>
    </location>
</feature>
<gene>
    <name evidence="10" type="ORF">E3E15_04945</name>
</gene>
<dbReference type="FunFam" id="1.20.81.30:FF:000001">
    <property type="entry name" value="Type II secretion system protein F"/>
    <property type="match status" value="2"/>
</dbReference>
<dbReference type="PANTHER" id="PTHR30012">
    <property type="entry name" value="GENERAL SECRETION PATHWAY PROTEIN"/>
    <property type="match status" value="1"/>
</dbReference>
<organism evidence="10 11">
    <name type="scientific">Allofrancisella frigidaquae</name>
    <dbReference type="NCBI Taxonomy" id="1085644"/>
    <lineage>
        <taxon>Bacteria</taxon>
        <taxon>Pseudomonadati</taxon>
        <taxon>Pseudomonadota</taxon>
        <taxon>Gammaproteobacteria</taxon>
        <taxon>Thiotrichales</taxon>
        <taxon>Francisellaceae</taxon>
        <taxon>Allofrancisella</taxon>
    </lineage>
</organism>
<evidence type="ECO:0000256" key="4">
    <source>
        <dbReference type="ARBA" id="ARBA00022519"/>
    </source>
</evidence>
<dbReference type="KEGG" id="afri:E3E15_04945"/>
<evidence type="ECO:0000256" key="2">
    <source>
        <dbReference type="ARBA" id="ARBA00005745"/>
    </source>
</evidence>
<keyword evidence="6 8" id="KW-1133">Transmembrane helix</keyword>
<evidence type="ECO:0000313" key="10">
    <source>
        <dbReference type="EMBL" id="QIV94737.1"/>
    </source>
</evidence>
<dbReference type="GO" id="GO:0015628">
    <property type="term" value="P:protein secretion by the type II secretion system"/>
    <property type="evidence" value="ECO:0007669"/>
    <property type="project" value="TreeGrafter"/>
</dbReference>
<evidence type="ECO:0000313" key="11">
    <source>
        <dbReference type="Proteomes" id="UP000503320"/>
    </source>
</evidence>
<feature type="transmembrane region" description="Helical" evidence="8">
    <location>
        <begin position="175"/>
        <end position="208"/>
    </location>
</feature>
<evidence type="ECO:0000256" key="5">
    <source>
        <dbReference type="ARBA" id="ARBA00022692"/>
    </source>
</evidence>
<dbReference type="InterPro" id="IPR003004">
    <property type="entry name" value="GspF/PilC"/>
</dbReference>
<dbReference type="GO" id="GO:0005886">
    <property type="term" value="C:plasma membrane"/>
    <property type="evidence" value="ECO:0007669"/>
    <property type="project" value="UniProtKB-SubCell"/>
</dbReference>
<comment type="subcellular location">
    <subcellularLocation>
        <location evidence="1">Cell inner membrane</location>
        <topology evidence="1">Multi-pass membrane protein</topology>
    </subcellularLocation>
</comment>
<keyword evidence="11" id="KW-1185">Reference proteome</keyword>
<evidence type="ECO:0000256" key="8">
    <source>
        <dbReference type="SAM" id="Phobius"/>
    </source>
</evidence>
<dbReference type="RefSeq" id="WP_172106830.1">
    <property type="nucleotide sequence ID" value="NZ_CP038017.1"/>
</dbReference>
<keyword evidence="4" id="KW-0997">Cell inner membrane</keyword>
<dbReference type="Proteomes" id="UP000503320">
    <property type="component" value="Chromosome"/>
</dbReference>
<dbReference type="Pfam" id="PF00482">
    <property type="entry name" value="T2SSF"/>
    <property type="match status" value="2"/>
</dbReference>